<proteinExistence type="predicted"/>
<evidence type="ECO:0000313" key="3">
    <source>
        <dbReference type="Proteomes" id="UP000796880"/>
    </source>
</evidence>
<dbReference type="PANTHER" id="PTHR37250:SF1">
    <property type="entry name" value="OS05G0496000 PROTEIN"/>
    <property type="match status" value="1"/>
</dbReference>
<sequence>MMKRFTRLICFSAVCCLFAHVGSDVKPQFVRSNGFTILYYLRGQCYISSEIPMYRRNCNVVNLYLYNKSWRDLHRQQGKGKEAFRKELAVSFAQDLTHYGRHFGCRFACSEVPNDVSSIQYKNENKLRNEVAEFARPEIDVKDVLKPVSSSPDTSWQGKVVDWKGGEEIRQFAHPGDTGEVNMEASITADDVIRAGGFGARDDISSFLPVASDSTDFEATIRDAREYEEPQVEICRPGLGWTGSTETK</sequence>
<gene>
    <name evidence="2" type="ORF">FNV43_RR15917</name>
</gene>
<dbReference type="AlphaFoldDB" id="A0A8K0GXH2"/>
<feature type="chain" id="PRO_5035457905" evidence="1">
    <location>
        <begin position="25"/>
        <end position="248"/>
    </location>
</feature>
<dbReference type="OrthoDB" id="2012753at2759"/>
<evidence type="ECO:0000313" key="2">
    <source>
        <dbReference type="EMBL" id="KAF3442001.1"/>
    </source>
</evidence>
<keyword evidence="1" id="KW-0732">Signal</keyword>
<evidence type="ECO:0000256" key="1">
    <source>
        <dbReference type="SAM" id="SignalP"/>
    </source>
</evidence>
<keyword evidence="3" id="KW-1185">Reference proteome</keyword>
<reference evidence="2" key="1">
    <citation type="submission" date="2020-03" db="EMBL/GenBank/DDBJ databases">
        <title>A high-quality chromosome-level genome assembly of a woody plant with both climbing and erect habits, Rhamnella rubrinervis.</title>
        <authorList>
            <person name="Lu Z."/>
            <person name="Yang Y."/>
            <person name="Zhu X."/>
            <person name="Sun Y."/>
        </authorList>
    </citation>
    <scope>NUCLEOTIDE SEQUENCE</scope>
    <source>
        <strain evidence="2">BYM</strain>
        <tissue evidence="2">Leaf</tissue>
    </source>
</reference>
<dbReference type="PANTHER" id="PTHR37250">
    <property type="entry name" value="OS05G0496000 PROTEIN"/>
    <property type="match status" value="1"/>
</dbReference>
<feature type="signal peptide" evidence="1">
    <location>
        <begin position="1"/>
        <end position="24"/>
    </location>
</feature>
<dbReference type="Proteomes" id="UP000796880">
    <property type="component" value="Unassembled WGS sequence"/>
</dbReference>
<comment type="caution">
    <text evidence="2">The sequence shown here is derived from an EMBL/GenBank/DDBJ whole genome shotgun (WGS) entry which is preliminary data.</text>
</comment>
<accession>A0A8K0GXH2</accession>
<name>A0A8K0GXH2_9ROSA</name>
<dbReference type="EMBL" id="VOIH02000007">
    <property type="protein sequence ID" value="KAF3442001.1"/>
    <property type="molecule type" value="Genomic_DNA"/>
</dbReference>
<protein>
    <submittedName>
        <fullName evidence="2">Uncharacterized protein</fullName>
    </submittedName>
</protein>
<organism evidence="2 3">
    <name type="scientific">Rhamnella rubrinervis</name>
    <dbReference type="NCBI Taxonomy" id="2594499"/>
    <lineage>
        <taxon>Eukaryota</taxon>
        <taxon>Viridiplantae</taxon>
        <taxon>Streptophyta</taxon>
        <taxon>Embryophyta</taxon>
        <taxon>Tracheophyta</taxon>
        <taxon>Spermatophyta</taxon>
        <taxon>Magnoliopsida</taxon>
        <taxon>eudicotyledons</taxon>
        <taxon>Gunneridae</taxon>
        <taxon>Pentapetalae</taxon>
        <taxon>rosids</taxon>
        <taxon>fabids</taxon>
        <taxon>Rosales</taxon>
        <taxon>Rhamnaceae</taxon>
        <taxon>rhamnoid group</taxon>
        <taxon>Rhamneae</taxon>
        <taxon>Rhamnella</taxon>
    </lineage>
</organism>